<keyword evidence="3" id="KW-1185">Reference proteome</keyword>
<proteinExistence type="predicted"/>
<name>A0ABR3IRZ9_9AGAR</name>
<accession>A0ABR3IRZ9</accession>
<feature type="compositionally biased region" description="Basic residues" evidence="1">
    <location>
        <begin position="294"/>
        <end position="303"/>
    </location>
</feature>
<feature type="compositionally biased region" description="Polar residues" evidence="1">
    <location>
        <begin position="210"/>
        <end position="234"/>
    </location>
</feature>
<evidence type="ECO:0000256" key="1">
    <source>
        <dbReference type="SAM" id="MobiDB-lite"/>
    </source>
</evidence>
<evidence type="ECO:0000313" key="2">
    <source>
        <dbReference type="EMBL" id="KAL0946050.1"/>
    </source>
</evidence>
<dbReference type="Proteomes" id="UP001556367">
    <property type="component" value="Unassembled WGS sequence"/>
</dbReference>
<protein>
    <submittedName>
        <fullName evidence="2">Uncharacterized protein</fullName>
    </submittedName>
</protein>
<feature type="region of interest" description="Disordered" evidence="1">
    <location>
        <begin position="335"/>
        <end position="358"/>
    </location>
</feature>
<feature type="region of interest" description="Disordered" evidence="1">
    <location>
        <begin position="1"/>
        <end position="50"/>
    </location>
</feature>
<feature type="region of interest" description="Disordered" evidence="1">
    <location>
        <begin position="186"/>
        <end position="313"/>
    </location>
</feature>
<organism evidence="2 3">
    <name type="scientific">Hohenbuehelia grisea</name>
    <dbReference type="NCBI Taxonomy" id="104357"/>
    <lineage>
        <taxon>Eukaryota</taxon>
        <taxon>Fungi</taxon>
        <taxon>Dikarya</taxon>
        <taxon>Basidiomycota</taxon>
        <taxon>Agaricomycotina</taxon>
        <taxon>Agaricomycetes</taxon>
        <taxon>Agaricomycetidae</taxon>
        <taxon>Agaricales</taxon>
        <taxon>Pleurotineae</taxon>
        <taxon>Pleurotaceae</taxon>
        <taxon>Hohenbuehelia</taxon>
    </lineage>
</organism>
<gene>
    <name evidence="2" type="ORF">HGRIS_012323</name>
</gene>
<feature type="compositionally biased region" description="Basic residues" evidence="1">
    <location>
        <begin position="35"/>
        <end position="44"/>
    </location>
</feature>
<comment type="caution">
    <text evidence="2">The sequence shown here is derived from an EMBL/GenBank/DDBJ whole genome shotgun (WGS) entry which is preliminary data.</text>
</comment>
<reference evidence="3" key="1">
    <citation type="submission" date="2024-06" db="EMBL/GenBank/DDBJ databases">
        <title>Multi-omics analyses provide insights into the biosynthesis of the anticancer antibiotic pleurotin in Hohenbuehelia grisea.</title>
        <authorList>
            <person name="Weaver J.A."/>
            <person name="Alberti F."/>
        </authorList>
    </citation>
    <scope>NUCLEOTIDE SEQUENCE [LARGE SCALE GENOMIC DNA]</scope>
    <source>
        <strain evidence="3">T-177</strain>
    </source>
</reference>
<dbReference type="EMBL" id="JASNQZ010000015">
    <property type="protein sequence ID" value="KAL0946050.1"/>
    <property type="molecule type" value="Genomic_DNA"/>
</dbReference>
<feature type="compositionally biased region" description="Polar residues" evidence="1">
    <location>
        <begin position="191"/>
        <end position="201"/>
    </location>
</feature>
<sequence>MIADNDDSDYEAARRETNQYFRPKRDSTSSVSHSTKSKKGHSSKGKAAEAPGAVVVASRIKRISQVVLLTCGTTGGSLNKATKPKLSRIQLLEEVGLASSKLDGTKCFQYPTSAGPKEMNSILRKILPAGFKLMAEYLDCPWILTIDVSRTSAGAVTGGTLLQCVNKQGTSLQHAVVYLATRRRIPDSQLPPRQSSGLQASDSEKDENGSAKSGSESETSDAGNAEGGSSQSANDKSDGFLDVSSGENDAKVKASDSEGSSDFSVGGAKPKVQINLHNPSIKRPRGHSVSPAKLRPRPKRAKAVKTPLFDGMDDSELGEALQALEGQTSISIDLTQDDDAGPVAGPSTPSTPTKVEREFFSPAPFSYLGDLPY</sequence>
<feature type="compositionally biased region" description="Basic and acidic residues" evidence="1">
    <location>
        <begin position="11"/>
        <end position="27"/>
    </location>
</feature>
<feature type="compositionally biased region" description="Acidic residues" evidence="1">
    <location>
        <begin position="1"/>
        <end position="10"/>
    </location>
</feature>
<evidence type="ECO:0000313" key="3">
    <source>
        <dbReference type="Proteomes" id="UP001556367"/>
    </source>
</evidence>